<dbReference type="InterPro" id="IPR046947">
    <property type="entry name" value="LytR-like"/>
</dbReference>
<feature type="domain" description="HTH LytTR-type" evidence="3">
    <location>
        <begin position="138"/>
        <end position="209"/>
    </location>
</feature>
<accession>A0A085YZE1</accession>
<evidence type="ECO:0000313" key="4">
    <source>
        <dbReference type="EMBL" id="KFE97554.1"/>
    </source>
</evidence>
<reference evidence="4 5" key="1">
    <citation type="submission" date="2014-07" db="EMBL/GenBank/DDBJ databases">
        <title>Genome of Chryseobacterium formosense LMG 24722.</title>
        <authorList>
            <person name="Pipes S.E."/>
            <person name="Stropko S.J."/>
            <person name="Newman J.D."/>
        </authorList>
    </citation>
    <scope>NUCLEOTIDE SEQUENCE [LARGE SCALE GENOMIC DNA]</scope>
    <source>
        <strain evidence="4 5">LMG 24722</strain>
    </source>
</reference>
<comment type="caution">
    <text evidence="4">The sequence shown here is derived from an EMBL/GenBank/DDBJ whole genome shotgun (WGS) entry which is preliminary data.</text>
</comment>
<proteinExistence type="predicted"/>
<keyword evidence="5" id="KW-1185">Reference proteome</keyword>
<dbReference type="PROSITE" id="PS50930">
    <property type="entry name" value="HTH_LYTTR"/>
    <property type="match status" value="1"/>
</dbReference>
<evidence type="ECO:0000256" key="1">
    <source>
        <dbReference type="PROSITE-ProRule" id="PRU00169"/>
    </source>
</evidence>
<dbReference type="GO" id="GO:0003677">
    <property type="term" value="F:DNA binding"/>
    <property type="evidence" value="ECO:0007669"/>
    <property type="project" value="InterPro"/>
</dbReference>
<dbReference type="Proteomes" id="UP000028713">
    <property type="component" value="Unassembled WGS sequence"/>
</dbReference>
<dbReference type="InterPro" id="IPR001789">
    <property type="entry name" value="Sig_transdc_resp-reg_receiver"/>
</dbReference>
<evidence type="ECO:0000313" key="5">
    <source>
        <dbReference type="Proteomes" id="UP000028713"/>
    </source>
</evidence>
<evidence type="ECO:0000259" key="2">
    <source>
        <dbReference type="PROSITE" id="PS50110"/>
    </source>
</evidence>
<gene>
    <name evidence="4" type="ORF">IX39_19985</name>
</gene>
<dbReference type="PANTHER" id="PTHR37299">
    <property type="entry name" value="TRANSCRIPTIONAL REGULATOR-RELATED"/>
    <property type="match status" value="1"/>
</dbReference>
<dbReference type="EMBL" id="JPRP01000005">
    <property type="protein sequence ID" value="KFE97554.1"/>
    <property type="molecule type" value="Genomic_DNA"/>
</dbReference>
<organism evidence="4 5">
    <name type="scientific">Chryseobacterium formosense</name>
    <dbReference type="NCBI Taxonomy" id="236814"/>
    <lineage>
        <taxon>Bacteria</taxon>
        <taxon>Pseudomonadati</taxon>
        <taxon>Bacteroidota</taxon>
        <taxon>Flavobacteriia</taxon>
        <taxon>Flavobacteriales</taxon>
        <taxon>Weeksellaceae</taxon>
        <taxon>Chryseobacterium group</taxon>
        <taxon>Chryseobacterium</taxon>
    </lineage>
</organism>
<dbReference type="InterPro" id="IPR007492">
    <property type="entry name" value="LytTR_DNA-bd_dom"/>
</dbReference>
<dbReference type="GO" id="GO:0000156">
    <property type="term" value="F:phosphorelay response regulator activity"/>
    <property type="evidence" value="ECO:0007669"/>
    <property type="project" value="InterPro"/>
</dbReference>
<dbReference type="STRING" id="236814.IX39_19985"/>
<dbReference type="RefSeq" id="WP_034679541.1">
    <property type="nucleotide sequence ID" value="NZ_FPAP01000003.1"/>
</dbReference>
<dbReference type="InterPro" id="IPR011006">
    <property type="entry name" value="CheY-like_superfamily"/>
</dbReference>
<dbReference type="PROSITE" id="PS50110">
    <property type="entry name" value="RESPONSE_REGULATORY"/>
    <property type="match status" value="1"/>
</dbReference>
<name>A0A085YZE1_9FLAO</name>
<evidence type="ECO:0000259" key="3">
    <source>
        <dbReference type="PROSITE" id="PS50930"/>
    </source>
</evidence>
<sequence length="242" mass="27863">MKCIIVDDEPLAREAIHMLIEKTPNLILLDTFNGAESAGIFLNNNPNTVDLVFLDIQMPGTNGIEFSNRIPKETLVVFTTAFSEFAVDSYEVDAVDYLIKPIRLERFQKAVEKAKIYSKLLKPKNETSNIEPATDDYLFVKAERKMFKLYFNEIFFIQGLKDYVILHTENQKIITAMNIKTIQEQLPKNIFARVSKSYIINSNSIDSLDNNTIYIGENEIPIGNIYRDLFFNEFITKKLLGR</sequence>
<dbReference type="Pfam" id="PF00072">
    <property type="entry name" value="Response_reg"/>
    <property type="match status" value="1"/>
</dbReference>
<protein>
    <submittedName>
        <fullName evidence="4">Transcriptional regulator</fullName>
    </submittedName>
</protein>
<dbReference type="PANTHER" id="PTHR37299:SF1">
    <property type="entry name" value="STAGE 0 SPORULATION PROTEIN A HOMOLOG"/>
    <property type="match status" value="1"/>
</dbReference>
<dbReference type="Pfam" id="PF04397">
    <property type="entry name" value="LytTR"/>
    <property type="match status" value="1"/>
</dbReference>
<dbReference type="OrthoDB" id="2168082at2"/>
<dbReference type="AlphaFoldDB" id="A0A085YZE1"/>
<dbReference type="SMART" id="SM00850">
    <property type="entry name" value="LytTR"/>
    <property type="match status" value="1"/>
</dbReference>
<feature type="modified residue" description="4-aspartylphosphate" evidence="1">
    <location>
        <position position="55"/>
    </location>
</feature>
<feature type="domain" description="Response regulatory" evidence="2">
    <location>
        <begin position="2"/>
        <end position="115"/>
    </location>
</feature>
<keyword evidence="1" id="KW-0597">Phosphoprotein</keyword>
<dbReference type="Gene3D" id="3.40.50.2300">
    <property type="match status" value="1"/>
</dbReference>
<dbReference type="Gene3D" id="2.40.50.1020">
    <property type="entry name" value="LytTr DNA-binding domain"/>
    <property type="match status" value="1"/>
</dbReference>
<dbReference type="SMART" id="SM00448">
    <property type="entry name" value="REC"/>
    <property type="match status" value="1"/>
</dbReference>
<dbReference type="eggNOG" id="COG3279">
    <property type="taxonomic scope" value="Bacteria"/>
</dbReference>
<dbReference type="SUPFAM" id="SSF52172">
    <property type="entry name" value="CheY-like"/>
    <property type="match status" value="1"/>
</dbReference>